<dbReference type="Pfam" id="PF02686">
    <property type="entry name" value="GatC"/>
    <property type="match status" value="1"/>
</dbReference>
<dbReference type="EMBL" id="LCBL01000005">
    <property type="protein sequence ID" value="KKS08700.1"/>
    <property type="molecule type" value="Genomic_DNA"/>
</dbReference>
<dbReference type="PANTHER" id="PTHR15004:SF0">
    <property type="entry name" value="GLUTAMYL-TRNA(GLN) AMIDOTRANSFERASE SUBUNIT C, MITOCHONDRIAL"/>
    <property type="match status" value="1"/>
</dbReference>
<dbReference type="InterPro" id="IPR036113">
    <property type="entry name" value="Asp/Glu-ADT_sf_sub_c"/>
</dbReference>
<dbReference type="NCBIfam" id="TIGR00135">
    <property type="entry name" value="gatC"/>
    <property type="match status" value="1"/>
</dbReference>
<keyword evidence="2" id="KW-0808">Transferase</keyword>
<reference evidence="2 3" key="1">
    <citation type="journal article" date="2015" name="Nature">
        <title>rRNA introns, odd ribosomes, and small enigmatic genomes across a large radiation of phyla.</title>
        <authorList>
            <person name="Brown C.T."/>
            <person name="Hug L.A."/>
            <person name="Thomas B.C."/>
            <person name="Sharon I."/>
            <person name="Castelle C.J."/>
            <person name="Singh A."/>
            <person name="Wilkins M.J."/>
            <person name="Williams K.H."/>
            <person name="Banfield J.F."/>
        </authorList>
    </citation>
    <scope>NUCLEOTIDE SEQUENCE [LARGE SCALE GENOMIC DNA]</scope>
</reference>
<dbReference type="GO" id="GO:0006450">
    <property type="term" value="P:regulation of translational fidelity"/>
    <property type="evidence" value="ECO:0007669"/>
    <property type="project" value="InterPro"/>
</dbReference>
<dbReference type="EC" id="6.3.5.-" evidence="1"/>
<dbReference type="HAMAP" id="MF_00122">
    <property type="entry name" value="GatC"/>
    <property type="match status" value="1"/>
</dbReference>
<name>A0A0G0W6W8_UNCC2</name>
<organism evidence="2 3">
    <name type="scientific">candidate division CPR2 bacterium GW2011_GWC1_41_48</name>
    <dbReference type="NCBI Taxonomy" id="1618344"/>
    <lineage>
        <taxon>Bacteria</taxon>
        <taxon>Bacteria division CPR2</taxon>
    </lineage>
</organism>
<dbReference type="GO" id="GO:0005524">
    <property type="term" value="F:ATP binding"/>
    <property type="evidence" value="ECO:0007669"/>
    <property type="project" value="UniProtKB-KW"/>
</dbReference>
<proteinExistence type="inferred from homology"/>
<dbReference type="Gene3D" id="1.10.20.60">
    <property type="entry name" value="Glu-tRNAGln amidotransferase C subunit, N-terminal domain"/>
    <property type="match status" value="1"/>
</dbReference>
<accession>A0A0G0W6W8</accession>
<dbReference type="Proteomes" id="UP000033869">
    <property type="component" value="Unassembled WGS sequence"/>
</dbReference>
<comment type="subunit">
    <text evidence="1">Heterotrimer of A, B and C subunits.</text>
</comment>
<keyword evidence="1" id="KW-0547">Nucleotide-binding</keyword>
<dbReference type="SUPFAM" id="SSF141000">
    <property type="entry name" value="Glu-tRNAGln amidotransferase C subunit"/>
    <property type="match status" value="1"/>
</dbReference>
<dbReference type="GO" id="GO:0050567">
    <property type="term" value="F:glutaminyl-tRNA synthase (glutamine-hydrolyzing) activity"/>
    <property type="evidence" value="ECO:0007669"/>
    <property type="project" value="UniProtKB-UniRule"/>
</dbReference>
<comment type="catalytic activity">
    <reaction evidence="1">
        <text>L-aspartyl-tRNA(Asn) + L-glutamine + ATP + H2O = L-asparaginyl-tRNA(Asn) + L-glutamate + ADP + phosphate + 2 H(+)</text>
        <dbReference type="Rhea" id="RHEA:14513"/>
        <dbReference type="Rhea" id="RHEA-COMP:9674"/>
        <dbReference type="Rhea" id="RHEA-COMP:9677"/>
        <dbReference type="ChEBI" id="CHEBI:15377"/>
        <dbReference type="ChEBI" id="CHEBI:15378"/>
        <dbReference type="ChEBI" id="CHEBI:29985"/>
        <dbReference type="ChEBI" id="CHEBI:30616"/>
        <dbReference type="ChEBI" id="CHEBI:43474"/>
        <dbReference type="ChEBI" id="CHEBI:58359"/>
        <dbReference type="ChEBI" id="CHEBI:78515"/>
        <dbReference type="ChEBI" id="CHEBI:78516"/>
        <dbReference type="ChEBI" id="CHEBI:456216"/>
    </reaction>
</comment>
<evidence type="ECO:0000256" key="1">
    <source>
        <dbReference type="HAMAP-Rule" id="MF_00122"/>
    </source>
</evidence>
<dbReference type="GO" id="GO:0016740">
    <property type="term" value="F:transferase activity"/>
    <property type="evidence" value="ECO:0007669"/>
    <property type="project" value="UniProtKB-KW"/>
</dbReference>
<protein>
    <recommendedName>
        <fullName evidence="1">Aspartyl/glutamyl-tRNA(Asn/Gln) amidotransferase subunit C</fullName>
        <shortName evidence="1">Asp/Glu-ADT subunit C</shortName>
        <ecNumber evidence="1">6.3.5.-</ecNumber>
    </recommendedName>
</protein>
<keyword evidence="1" id="KW-0436">Ligase</keyword>
<keyword evidence="1" id="KW-0648">Protein biosynthesis</keyword>
<comment type="caution">
    <text evidence="2">The sequence shown here is derived from an EMBL/GenBank/DDBJ whole genome shotgun (WGS) entry which is preliminary data.</text>
</comment>
<dbReference type="GO" id="GO:0070681">
    <property type="term" value="P:glutaminyl-tRNAGln biosynthesis via transamidation"/>
    <property type="evidence" value="ECO:0007669"/>
    <property type="project" value="TreeGrafter"/>
</dbReference>
<keyword evidence="1" id="KW-0067">ATP-binding</keyword>
<dbReference type="PANTHER" id="PTHR15004">
    <property type="entry name" value="GLUTAMYL-TRNA(GLN) AMIDOTRANSFERASE SUBUNIT C, MITOCHONDRIAL"/>
    <property type="match status" value="1"/>
</dbReference>
<dbReference type="InterPro" id="IPR003837">
    <property type="entry name" value="GatC"/>
</dbReference>
<comment type="function">
    <text evidence="1">Allows the formation of correctly charged Asn-tRNA(Asn) or Gln-tRNA(Gln) through the transamidation of misacylated Asp-tRNA(Asn) or Glu-tRNA(Gln) in organisms which lack either or both of asparaginyl-tRNA or glutaminyl-tRNA synthetases. The reaction takes place in the presence of glutamine and ATP through an activated phospho-Asp-tRNA(Asn) or phospho-Glu-tRNA(Gln).</text>
</comment>
<dbReference type="GO" id="GO:0050566">
    <property type="term" value="F:asparaginyl-tRNA synthase (glutamine-hydrolyzing) activity"/>
    <property type="evidence" value="ECO:0007669"/>
    <property type="project" value="RHEA"/>
</dbReference>
<evidence type="ECO:0000313" key="2">
    <source>
        <dbReference type="EMBL" id="KKS08700.1"/>
    </source>
</evidence>
<sequence length="102" mass="11451">MSKLSKEQVKSIAKLSRLGLTEIEIEKFSTELSSILTYVEQLNELGVISAEPVTQITGLENVSSNDEILEPEVSREDLLRNTPETLDGFIKVKPVFEERESI</sequence>
<dbReference type="GO" id="GO:0006412">
    <property type="term" value="P:translation"/>
    <property type="evidence" value="ECO:0007669"/>
    <property type="project" value="UniProtKB-UniRule"/>
</dbReference>
<gene>
    <name evidence="1" type="primary">gatC</name>
    <name evidence="2" type="ORF">UU65_C0005G0011</name>
</gene>
<evidence type="ECO:0000313" key="3">
    <source>
        <dbReference type="Proteomes" id="UP000033869"/>
    </source>
</evidence>
<comment type="catalytic activity">
    <reaction evidence="1">
        <text>L-glutamyl-tRNA(Gln) + L-glutamine + ATP + H2O = L-glutaminyl-tRNA(Gln) + L-glutamate + ADP + phosphate + H(+)</text>
        <dbReference type="Rhea" id="RHEA:17521"/>
        <dbReference type="Rhea" id="RHEA-COMP:9681"/>
        <dbReference type="Rhea" id="RHEA-COMP:9684"/>
        <dbReference type="ChEBI" id="CHEBI:15377"/>
        <dbReference type="ChEBI" id="CHEBI:15378"/>
        <dbReference type="ChEBI" id="CHEBI:29985"/>
        <dbReference type="ChEBI" id="CHEBI:30616"/>
        <dbReference type="ChEBI" id="CHEBI:43474"/>
        <dbReference type="ChEBI" id="CHEBI:58359"/>
        <dbReference type="ChEBI" id="CHEBI:78520"/>
        <dbReference type="ChEBI" id="CHEBI:78521"/>
        <dbReference type="ChEBI" id="CHEBI:456216"/>
    </reaction>
</comment>
<dbReference type="AlphaFoldDB" id="A0A0G0W6W8"/>
<comment type="similarity">
    <text evidence="1">Belongs to the GatC family.</text>
</comment>